<dbReference type="EMBL" id="CP134879">
    <property type="protein sequence ID" value="WNM25675.1"/>
    <property type="molecule type" value="Genomic_DNA"/>
</dbReference>
<proteinExistence type="inferred from homology"/>
<dbReference type="InterPro" id="IPR016181">
    <property type="entry name" value="Acyl_CoA_acyltransferase"/>
</dbReference>
<comment type="similarity">
    <text evidence="1">Belongs to the 'GDXG' lipolytic enzyme family.</text>
</comment>
<dbReference type="InterPro" id="IPR029058">
    <property type="entry name" value="AB_hydrolase_fold"/>
</dbReference>
<dbReference type="RefSeq" id="WP_313501002.1">
    <property type="nucleotide sequence ID" value="NZ_CP134879.1"/>
</dbReference>
<dbReference type="InterPro" id="IPR050300">
    <property type="entry name" value="GDXG_lipolytic_enzyme"/>
</dbReference>
<dbReference type="InterPro" id="IPR033140">
    <property type="entry name" value="Lipase_GDXG_put_SER_AS"/>
</dbReference>
<dbReference type="Proteomes" id="UP001304125">
    <property type="component" value="Chromosome"/>
</dbReference>
<dbReference type="PROSITE" id="PS51186">
    <property type="entry name" value="GNAT"/>
    <property type="match status" value="1"/>
</dbReference>
<reference evidence="6 7" key="1">
    <citation type="submission" date="2023-09" db="EMBL/GenBank/DDBJ databases">
        <title>Demequina sp. a novel bacteria isolated from Capsicum annuum.</title>
        <authorList>
            <person name="Humaira Z."/>
            <person name="Lee J."/>
            <person name="Cho D."/>
        </authorList>
    </citation>
    <scope>NUCLEOTIDE SEQUENCE [LARGE SCALE GENOMIC DNA]</scope>
    <source>
        <strain evidence="6 7">OYTSA14</strain>
    </source>
</reference>
<accession>A0AA96FAD6</accession>
<dbReference type="Pfam" id="PF07859">
    <property type="entry name" value="Abhydrolase_3"/>
    <property type="match status" value="1"/>
</dbReference>
<dbReference type="InterPro" id="IPR013094">
    <property type="entry name" value="AB_hydrolase_3"/>
</dbReference>
<dbReference type="InterPro" id="IPR000182">
    <property type="entry name" value="GNAT_dom"/>
</dbReference>
<evidence type="ECO:0000256" key="1">
    <source>
        <dbReference type="ARBA" id="ARBA00010515"/>
    </source>
</evidence>
<evidence type="ECO:0000313" key="7">
    <source>
        <dbReference type="Proteomes" id="UP001304125"/>
    </source>
</evidence>
<dbReference type="PANTHER" id="PTHR48081">
    <property type="entry name" value="AB HYDROLASE SUPERFAMILY PROTEIN C4A8.06C"/>
    <property type="match status" value="1"/>
</dbReference>
<keyword evidence="6" id="KW-0808">Transferase</keyword>
<dbReference type="Gene3D" id="3.40.50.1820">
    <property type="entry name" value="alpha/beta hydrolase"/>
    <property type="match status" value="1"/>
</dbReference>
<name>A0AA96FAD6_9MICO</name>
<feature type="domain" description="N-acetyltransferase" evidence="5">
    <location>
        <begin position="1"/>
        <end position="158"/>
    </location>
</feature>
<evidence type="ECO:0000313" key="6">
    <source>
        <dbReference type="EMBL" id="WNM25675.1"/>
    </source>
</evidence>
<organism evidence="6 7">
    <name type="scientific">Demequina capsici</name>
    <dbReference type="NCBI Taxonomy" id="3075620"/>
    <lineage>
        <taxon>Bacteria</taxon>
        <taxon>Bacillati</taxon>
        <taxon>Actinomycetota</taxon>
        <taxon>Actinomycetes</taxon>
        <taxon>Micrococcales</taxon>
        <taxon>Demequinaceae</taxon>
        <taxon>Demequina</taxon>
    </lineage>
</organism>
<sequence>MRIRPMTPADDLMPFLVLAMNWEAGRDWDEARVLAAPAIAHYIEGWMRDGDAGLLAEHAGTPVGCAWWRLADASDPGYGFVAEDVPEIGLAVVPELQGRGVGRKLLETLIARARAEGLPGLSLSVEDGNDGARRLYESLGFVAVGRAGSSDTMLLGLVPPEPFRGRLADPELEEWVERSRREAPRTPLLGELRAPRERRPGPEVASAVDATMGTPHPLPVRRYVPADTDAACVVYVHGGGFVHGGLDSHDRVCRRLATLAAVEVIAVDYRLAPEHAAPAAVDDVCAVVRALAADEPGRPVALAGDSAGALIAYLAARRLVDAGVPVARLLLVNPNVDPRLRMPSVRAKGSGWGLTEAGLRWFLAQWVGEGPVEALAPLELPAQGMPPTRIVVSEHDPLRDEGVALSEHLAAAQVHVCLDELAGMVHGFLTLDDVSPAARARGDDVLAACRREKGGSPEGDPPRASGGAPARS</sequence>
<evidence type="ECO:0000256" key="4">
    <source>
        <dbReference type="SAM" id="MobiDB-lite"/>
    </source>
</evidence>
<keyword evidence="2" id="KW-0378">Hydrolase</keyword>
<dbReference type="AlphaFoldDB" id="A0AA96FAD6"/>
<dbReference type="EC" id="2.3.1.-" evidence="6"/>
<dbReference type="Pfam" id="PF00583">
    <property type="entry name" value="Acetyltransf_1"/>
    <property type="match status" value="1"/>
</dbReference>
<protein>
    <submittedName>
        <fullName evidence="6">GNAT family N-acetyltransferase</fullName>
        <ecNumber evidence="6">2.3.1.-</ecNumber>
    </submittedName>
</protein>
<gene>
    <name evidence="6" type="ORF">RN606_05865</name>
</gene>
<evidence type="ECO:0000256" key="3">
    <source>
        <dbReference type="PROSITE-ProRule" id="PRU10038"/>
    </source>
</evidence>
<keyword evidence="6" id="KW-0012">Acyltransferase</keyword>
<feature type="region of interest" description="Disordered" evidence="4">
    <location>
        <begin position="451"/>
        <end position="472"/>
    </location>
</feature>
<evidence type="ECO:0000259" key="5">
    <source>
        <dbReference type="PROSITE" id="PS51186"/>
    </source>
</evidence>
<dbReference type="SUPFAM" id="SSF53474">
    <property type="entry name" value="alpha/beta-Hydrolases"/>
    <property type="match status" value="1"/>
</dbReference>
<keyword evidence="7" id="KW-1185">Reference proteome</keyword>
<dbReference type="PANTHER" id="PTHR48081:SF8">
    <property type="entry name" value="ALPHA_BETA HYDROLASE FOLD-3 DOMAIN-CONTAINING PROTEIN-RELATED"/>
    <property type="match status" value="1"/>
</dbReference>
<dbReference type="SUPFAM" id="SSF55729">
    <property type="entry name" value="Acyl-CoA N-acyltransferases (Nat)"/>
    <property type="match status" value="1"/>
</dbReference>
<feature type="active site" evidence="3">
    <location>
        <position position="306"/>
    </location>
</feature>
<dbReference type="CDD" id="cd04301">
    <property type="entry name" value="NAT_SF"/>
    <property type="match status" value="1"/>
</dbReference>
<dbReference type="Gene3D" id="3.40.630.30">
    <property type="match status" value="1"/>
</dbReference>
<evidence type="ECO:0000256" key="2">
    <source>
        <dbReference type="ARBA" id="ARBA00022801"/>
    </source>
</evidence>
<dbReference type="GO" id="GO:0016747">
    <property type="term" value="F:acyltransferase activity, transferring groups other than amino-acyl groups"/>
    <property type="evidence" value="ECO:0007669"/>
    <property type="project" value="InterPro"/>
</dbReference>
<dbReference type="PROSITE" id="PS01174">
    <property type="entry name" value="LIPASE_GDXG_SER"/>
    <property type="match status" value="1"/>
</dbReference>
<dbReference type="GO" id="GO:0016787">
    <property type="term" value="F:hydrolase activity"/>
    <property type="evidence" value="ECO:0007669"/>
    <property type="project" value="UniProtKB-KW"/>
</dbReference>